<evidence type="ECO:0000256" key="6">
    <source>
        <dbReference type="SAM" id="MobiDB-lite"/>
    </source>
</evidence>
<feature type="transmembrane region" description="Helical" evidence="7">
    <location>
        <begin position="312"/>
        <end position="330"/>
    </location>
</feature>
<evidence type="ECO:0000259" key="8">
    <source>
        <dbReference type="Pfam" id="PF07158"/>
    </source>
</evidence>
<feature type="compositionally biased region" description="Low complexity" evidence="6">
    <location>
        <begin position="216"/>
        <end position="233"/>
    </location>
</feature>
<accession>A0ABW5WDJ7</accession>
<comment type="caution">
    <text evidence="9">The sequence shown here is derived from an EMBL/GenBank/DDBJ whole genome shotgun (WGS) entry which is preliminary data.</text>
</comment>
<evidence type="ECO:0000313" key="10">
    <source>
        <dbReference type="Proteomes" id="UP001597478"/>
    </source>
</evidence>
<protein>
    <submittedName>
        <fullName evidence="9">SLC13 family permease</fullName>
    </submittedName>
</protein>
<dbReference type="PANTHER" id="PTHR43302">
    <property type="entry name" value="TRANSPORTER ARSB-RELATED"/>
    <property type="match status" value="1"/>
</dbReference>
<keyword evidence="2" id="KW-1003">Cell membrane</keyword>
<comment type="subcellular location">
    <subcellularLocation>
        <location evidence="1">Cell membrane</location>
        <topology evidence="1">Multi-pass membrane protein</topology>
    </subcellularLocation>
</comment>
<feature type="transmembrane region" description="Helical" evidence="7">
    <location>
        <begin position="91"/>
        <end position="124"/>
    </location>
</feature>
<evidence type="ECO:0000256" key="2">
    <source>
        <dbReference type="ARBA" id="ARBA00022475"/>
    </source>
</evidence>
<dbReference type="RefSeq" id="WP_377392650.1">
    <property type="nucleotide sequence ID" value="NZ_JBHSAN010000031.1"/>
</dbReference>
<evidence type="ECO:0000256" key="5">
    <source>
        <dbReference type="ARBA" id="ARBA00023136"/>
    </source>
</evidence>
<keyword evidence="5 7" id="KW-0472">Membrane</keyword>
<reference evidence="10" key="1">
    <citation type="journal article" date="2019" name="Int. J. Syst. Evol. Microbiol.">
        <title>The Global Catalogue of Microorganisms (GCM) 10K type strain sequencing project: providing services to taxonomists for standard genome sequencing and annotation.</title>
        <authorList>
            <consortium name="The Broad Institute Genomics Platform"/>
            <consortium name="The Broad Institute Genome Sequencing Center for Infectious Disease"/>
            <person name="Wu L."/>
            <person name="Ma J."/>
        </authorList>
    </citation>
    <scope>NUCLEOTIDE SEQUENCE [LARGE SCALE GENOMIC DNA]</scope>
    <source>
        <strain evidence="10">IBRC-M 10906</strain>
    </source>
</reference>
<keyword evidence="10" id="KW-1185">Reference proteome</keyword>
<feature type="transmembrane region" description="Helical" evidence="7">
    <location>
        <begin position="434"/>
        <end position="456"/>
    </location>
</feature>
<dbReference type="EMBL" id="JBHUOF010000032">
    <property type="protein sequence ID" value="MFD2801559.1"/>
    <property type="molecule type" value="Genomic_DNA"/>
</dbReference>
<dbReference type="Pfam" id="PF07158">
    <property type="entry name" value="MatC_N"/>
    <property type="match status" value="1"/>
</dbReference>
<feature type="transmembrane region" description="Helical" evidence="7">
    <location>
        <begin position="267"/>
        <end position="300"/>
    </location>
</feature>
<gene>
    <name evidence="9" type="ORF">ACFS2C_19395</name>
</gene>
<dbReference type="Proteomes" id="UP001597478">
    <property type="component" value="Unassembled WGS sequence"/>
</dbReference>
<feature type="transmembrane region" description="Helical" evidence="7">
    <location>
        <begin position="351"/>
        <end position="378"/>
    </location>
</feature>
<evidence type="ECO:0000256" key="7">
    <source>
        <dbReference type="SAM" id="Phobius"/>
    </source>
</evidence>
<name>A0ABW5WDJ7_9PSEU</name>
<feature type="transmembrane region" description="Helical" evidence="7">
    <location>
        <begin position="390"/>
        <end position="413"/>
    </location>
</feature>
<evidence type="ECO:0000256" key="1">
    <source>
        <dbReference type="ARBA" id="ARBA00004651"/>
    </source>
</evidence>
<feature type="transmembrane region" description="Helical" evidence="7">
    <location>
        <begin position="181"/>
        <end position="201"/>
    </location>
</feature>
<feature type="domain" description="Dicarboxylate carrier MatC N-terminal" evidence="8">
    <location>
        <begin position="1"/>
        <end position="149"/>
    </location>
</feature>
<feature type="transmembrane region" description="Helical" evidence="7">
    <location>
        <begin position="52"/>
        <end position="70"/>
    </location>
</feature>
<feature type="region of interest" description="Disordered" evidence="6">
    <location>
        <begin position="209"/>
        <end position="259"/>
    </location>
</feature>
<sequence length="457" mass="47208">MNVQILALLILVSMFVLASFLSINLGILALVAAFVVGVGFGGLDADAVIGNFPGDLFVLIVGVTYLFALAQENGTLQRIIDVSMRMVGHRVAAIPWLMFFLAAFVAAAGALSAAAVAIVAPVALRFAAQHKVNPLLMGLMVVQGATAGSFSPLSPFGAITNGLLEGRDLPSDPMGLFVNSLLFNVVAACVVFAVFGGVSLVRRRQREQVTAPTGEPALMGPGRGPGAMARPPADLVGTDDDSDAGAPEEACGDDRPRSRTSDAVHQVATLVAIVGLVLSTMLFGLDVGFVALTLAVALTLLSPNRYGECVKLIPWSAVLLVCGVLTYVGVLSEIGTIDYLSELLTSTGSPLLTALAACYIGGVISAFASTAGVLGASIPLAVPVLEDGMLPMLGTISAIGVASSVVDVSPLSTNGALLVANQKSMEPRLFFRRLLLWSVVVIALAPLLSWLLFVVLL</sequence>
<keyword evidence="3 7" id="KW-0812">Transmembrane</keyword>
<evidence type="ECO:0000256" key="3">
    <source>
        <dbReference type="ARBA" id="ARBA00022692"/>
    </source>
</evidence>
<feature type="transmembrane region" description="Helical" evidence="7">
    <location>
        <begin position="7"/>
        <end position="40"/>
    </location>
</feature>
<evidence type="ECO:0000256" key="4">
    <source>
        <dbReference type="ARBA" id="ARBA00022989"/>
    </source>
</evidence>
<dbReference type="InterPro" id="IPR009827">
    <property type="entry name" value="MatC_N"/>
</dbReference>
<dbReference type="PANTHER" id="PTHR43302:SF5">
    <property type="entry name" value="TRANSPORTER ARSB-RELATED"/>
    <property type="match status" value="1"/>
</dbReference>
<organism evidence="9 10">
    <name type="scientific">Prauserella oleivorans</name>
    <dbReference type="NCBI Taxonomy" id="1478153"/>
    <lineage>
        <taxon>Bacteria</taxon>
        <taxon>Bacillati</taxon>
        <taxon>Actinomycetota</taxon>
        <taxon>Actinomycetes</taxon>
        <taxon>Pseudonocardiales</taxon>
        <taxon>Pseudonocardiaceae</taxon>
        <taxon>Prauserella</taxon>
    </lineage>
</organism>
<evidence type="ECO:0000313" key="9">
    <source>
        <dbReference type="EMBL" id="MFD2801559.1"/>
    </source>
</evidence>
<proteinExistence type="predicted"/>
<keyword evidence="4 7" id="KW-1133">Transmembrane helix</keyword>